<comment type="subcellular location">
    <subcellularLocation>
        <location evidence="1">Membrane</location>
    </subcellularLocation>
</comment>
<dbReference type="PANTHER" id="PTHR16002">
    <property type="entry name" value="TRANSMEMBRANE PROTEIN 248-LIKE"/>
    <property type="match status" value="1"/>
</dbReference>
<evidence type="ECO:0000256" key="2">
    <source>
        <dbReference type="ARBA" id="ARBA00022692"/>
    </source>
</evidence>
<keyword evidence="3" id="KW-1133">Transmembrane helix</keyword>
<evidence type="ECO:0000256" key="5">
    <source>
        <dbReference type="SAM" id="SignalP"/>
    </source>
</evidence>
<dbReference type="InterPro" id="IPR039493">
    <property type="entry name" value="TMEM248/TMEM219"/>
</dbReference>
<comment type="caution">
    <text evidence="7">The sequence shown here is derived from an EMBL/GenBank/DDBJ whole genome shotgun (WGS) entry which is preliminary data.</text>
</comment>
<proteinExistence type="predicted"/>
<keyword evidence="2" id="KW-0812">Transmembrane</keyword>
<keyword evidence="5" id="KW-0732">Signal</keyword>
<dbReference type="Proteomes" id="UP001233999">
    <property type="component" value="Unassembled WGS sequence"/>
</dbReference>
<organism evidence="7 8">
    <name type="scientific">Diploptera punctata</name>
    <name type="common">Pacific beetle cockroach</name>
    <dbReference type="NCBI Taxonomy" id="6984"/>
    <lineage>
        <taxon>Eukaryota</taxon>
        <taxon>Metazoa</taxon>
        <taxon>Ecdysozoa</taxon>
        <taxon>Arthropoda</taxon>
        <taxon>Hexapoda</taxon>
        <taxon>Insecta</taxon>
        <taxon>Pterygota</taxon>
        <taxon>Neoptera</taxon>
        <taxon>Polyneoptera</taxon>
        <taxon>Dictyoptera</taxon>
        <taxon>Blattodea</taxon>
        <taxon>Blaberoidea</taxon>
        <taxon>Blaberidae</taxon>
        <taxon>Diplopterinae</taxon>
        <taxon>Diploptera</taxon>
    </lineage>
</organism>
<feature type="signal peptide" evidence="5">
    <location>
        <begin position="1"/>
        <end position="18"/>
    </location>
</feature>
<accession>A0AAD8A556</accession>
<evidence type="ECO:0000256" key="1">
    <source>
        <dbReference type="ARBA" id="ARBA00004370"/>
    </source>
</evidence>
<dbReference type="InterPro" id="IPR039587">
    <property type="entry name" value="TMEM248/TMEM219_dom"/>
</dbReference>
<protein>
    <recommendedName>
        <fullName evidence="6">TMEM248/TMEM219 domain-containing protein</fullName>
    </recommendedName>
</protein>
<dbReference type="GO" id="GO:0016020">
    <property type="term" value="C:membrane"/>
    <property type="evidence" value="ECO:0007669"/>
    <property type="project" value="UniProtKB-SubCell"/>
</dbReference>
<feature type="domain" description="TMEM248/TMEM219" evidence="6">
    <location>
        <begin position="1"/>
        <end position="196"/>
    </location>
</feature>
<dbReference type="PANTHER" id="PTHR16002:SF4">
    <property type="entry name" value="TMEM248_TMEM219 DOMAIN-CONTAINING PROTEIN"/>
    <property type="match status" value="1"/>
</dbReference>
<evidence type="ECO:0000313" key="7">
    <source>
        <dbReference type="EMBL" id="KAJ9592533.1"/>
    </source>
</evidence>
<reference evidence="7" key="2">
    <citation type="submission" date="2023-05" db="EMBL/GenBank/DDBJ databases">
        <authorList>
            <person name="Fouks B."/>
        </authorList>
    </citation>
    <scope>NUCLEOTIDE SEQUENCE</scope>
    <source>
        <strain evidence="7">Stay&amp;Tobe</strain>
        <tissue evidence="7">Testes</tissue>
    </source>
</reference>
<keyword evidence="4" id="KW-0472">Membrane</keyword>
<evidence type="ECO:0000259" key="6">
    <source>
        <dbReference type="Pfam" id="PF14940"/>
    </source>
</evidence>
<evidence type="ECO:0000256" key="4">
    <source>
        <dbReference type="ARBA" id="ARBA00023136"/>
    </source>
</evidence>
<evidence type="ECO:0000313" key="8">
    <source>
        <dbReference type="Proteomes" id="UP001233999"/>
    </source>
</evidence>
<dbReference type="Pfam" id="PF14940">
    <property type="entry name" value="TMEM219"/>
    <property type="match status" value="1"/>
</dbReference>
<gene>
    <name evidence="7" type="ORF">L9F63_015806</name>
</gene>
<evidence type="ECO:0000256" key="3">
    <source>
        <dbReference type="ARBA" id="ARBA00022989"/>
    </source>
</evidence>
<dbReference type="EMBL" id="JASPKZ010003833">
    <property type="protein sequence ID" value="KAJ9592533.1"/>
    <property type="molecule type" value="Genomic_DNA"/>
</dbReference>
<reference evidence="7" key="1">
    <citation type="journal article" date="2023" name="IScience">
        <title>Live-bearing cockroach genome reveals convergent evolutionary mechanisms linked to viviparity in insects and beyond.</title>
        <authorList>
            <person name="Fouks B."/>
            <person name="Harrison M.C."/>
            <person name="Mikhailova A.A."/>
            <person name="Marchal E."/>
            <person name="English S."/>
            <person name="Carruthers M."/>
            <person name="Jennings E.C."/>
            <person name="Chiamaka E.L."/>
            <person name="Frigard R.A."/>
            <person name="Pippel M."/>
            <person name="Attardo G.M."/>
            <person name="Benoit J.B."/>
            <person name="Bornberg-Bauer E."/>
            <person name="Tobe S.S."/>
        </authorList>
    </citation>
    <scope>NUCLEOTIDE SEQUENCE</scope>
    <source>
        <strain evidence="7">Stay&amp;Tobe</strain>
    </source>
</reference>
<keyword evidence="8" id="KW-1185">Reference proteome</keyword>
<sequence length="207" mass="22753">MVFTICLAAFAITTLSLAYFIRHSDRVPNRDFQVDWNRFLKHMSNFDLCVLPENTTRLVEDETNENVGNVSIAVTASLRLVQQLSSLPHNITSVAGVLPVGEWSAMCKTGGDVPALNISLTLPQNLSQPDDVCVTFVGPRSLLPVVSAPPTCTVPSISQGSLGRLIGRSRDAEVLGERDDDDWCRSGTVMRMVYQSKSTFNSITHRE</sequence>
<feature type="chain" id="PRO_5041911307" description="TMEM248/TMEM219 domain-containing protein" evidence="5">
    <location>
        <begin position="19"/>
        <end position="207"/>
    </location>
</feature>
<name>A0AAD8A556_DIPPU</name>
<dbReference type="AlphaFoldDB" id="A0AAD8A556"/>